<organism evidence="3 4">
    <name type="scientific">Spizellomyces punctatus (strain DAOM BR117)</name>
    <dbReference type="NCBI Taxonomy" id="645134"/>
    <lineage>
        <taxon>Eukaryota</taxon>
        <taxon>Fungi</taxon>
        <taxon>Fungi incertae sedis</taxon>
        <taxon>Chytridiomycota</taxon>
        <taxon>Chytridiomycota incertae sedis</taxon>
        <taxon>Chytridiomycetes</taxon>
        <taxon>Spizellomycetales</taxon>
        <taxon>Spizellomycetaceae</taxon>
        <taxon>Spizellomyces</taxon>
    </lineage>
</organism>
<gene>
    <name evidence="3" type="ORF">SPPG_08798</name>
</gene>
<dbReference type="InterPro" id="IPR026992">
    <property type="entry name" value="DIOX_N"/>
</dbReference>
<dbReference type="PANTHER" id="PTHR47990">
    <property type="entry name" value="2-OXOGLUTARATE (2OG) AND FE(II)-DEPENDENT OXYGENASE SUPERFAMILY PROTEIN-RELATED"/>
    <property type="match status" value="1"/>
</dbReference>
<dbReference type="Proteomes" id="UP000053201">
    <property type="component" value="Unassembled WGS sequence"/>
</dbReference>
<dbReference type="VEuPathDB" id="FungiDB:SPPG_08798"/>
<keyword evidence="1" id="KW-0479">Metal-binding</keyword>
<evidence type="ECO:0000256" key="1">
    <source>
        <dbReference type="RuleBase" id="RU003682"/>
    </source>
</evidence>
<evidence type="ECO:0000313" key="4">
    <source>
        <dbReference type="Proteomes" id="UP000053201"/>
    </source>
</evidence>
<keyword evidence="4" id="KW-1185">Reference proteome</keyword>
<reference evidence="3 4" key="1">
    <citation type="submission" date="2009-08" db="EMBL/GenBank/DDBJ databases">
        <title>The Genome Sequence of Spizellomyces punctatus strain DAOM BR117.</title>
        <authorList>
            <consortium name="The Broad Institute Genome Sequencing Platform"/>
            <person name="Russ C."/>
            <person name="Cuomo C."/>
            <person name="Shea T."/>
            <person name="Young S.K."/>
            <person name="Zeng Q."/>
            <person name="Koehrsen M."/>
            <person name="Haas B."/>
            <person name="Borodovsky M."/>
            <person name="Guigo R."/>
            <person name="Alvarado L."/>
            <person name="Berlin A."/>
            <person name="Bochicchio J."/>
            <person name="Borenstein D."/>
            <person name="Chapman S."/>
            <person name="Chen Z."/>
            <person name="Engels R."/>
            <person name="Freedman E."/>
            <person name="Gellesch M."/>
            <person name="Goldberg J."/>
            <person name="Griggs A."/>
            <person name="Gujja S."/>
            <person name="Heiman D."/>
            <person name="Hepburn T."/>
            <person name="Howarth C."/>
            <person name="Jen D."/>
            <person name="Larson L."/>
            <person name="Lewis B."/>
            <person name="Mehta T."/>
            <person name="Park D."/>
            <person name="Pearson M."/>
            <person name="Roberts A."/>
            <person name="Saif S."/>
            <person name="Shenoy N."/>
            <person name="Sisk P."/>
            <person name="Stolte C."/>
            <person name="Sykes S."/>
            <person name="Thomson T."/>
            <person name="Walk T."/>
            <person name="White J."/>
            <person name="Yandava C."/>
            <person name="Burger G."/>
            <person name="Gray M.W."/>
            <person name="Holland P.W.H."/>
            <person name="King N."/>
            <person name="Lang F.B.F."/>
            <person name="Roger A.J."/>
            <person name="Ruiz-Trillo I."/>
            <person name="Lander E."/>
            <person name="Nusbaum C."/>
        </authorList>
    </citation>
    <scope>NUCLEOTIDE SEQUENCE [LARGE SCALE GENOMIC DNA]</scope>
    <source>
        <strain evidence="3 4">DAOM BR117</strain>
    </source>
</reference>
<dbReference type="Gene3D" id="2.60.120.330">
    <property type="entry name" value="B-lactam Antibiotic, Isopenicillin N Synthase, Chain"/>
    <property type="match status" value="1"/>
</dbReference>
<dbReference type="InterPro" id="IPR027443">
    <property type="entry name" value="IPNS-like_sf"/>
</dbReference>
<dbReference type="AlphaFoldDB" id="A0A0L0H4F5"/>
<evidence type="ECO:0000259" key="2">
    <source>
        <dbReference type="PROSITE" id="PS51471"/>
    </source>
</evidence>
<feature type="domain" description="Fe2OG dioxygenase" evidence="2">
    <location>
        <begin position="250"/>
        <end position="360"/>
    </location>
</feature>
<keyword evidence="1" id="KW-0408">Iron</keyword>
<evidence type="ECO:0000313" key="3">
    <source>
        <dbReference type="EMBL" id="KNC95806.1"/>
    </source>
</evidence>
<dbReference type="OrthoDB" id="288590at2759"/>
<protein>
    <recommendedName>
        <fullName evidence="2">Fe2OG dioxygenase domain-containing protein</fullName>
    </recommendedName>
</protein>
<dbReference type="STRING" id="645134.A0A0L0H4F5"/>
<dbReference type="RefSeq" id="XP_016603846.1">
    <property type="nucleotide sequence ID" value="XM_016756944.1"/>
</dbReference>
<dbReference type="PROSITE" id="PS51471">
    <property type="entry name" value="FE2OG_OXY"/>
    <property type="match status" value="1"/>
</dbReference>
<dbReference type="GO" id="GO:0046872">
    <property type="term" value="F:metal ion binding"/>
    <property type="evidence" value="ECO:0007669"/>
    <property type="project" value="UniProtKB-KW"/>
</dbReference>
<keyword evidence="1" id="KW-0560">Oxidoreductase</keyword>
<dbReference type="PRINTS" id="PR00682">
    <property type="entry name" value="IPNSYNTHASE"/>
</dbReference>
<dbReference type="InterPro" id="IPR050231">
    <property type="entry name" value="Iron_ascorbate_oxido_reductase"/>
</dbReference>
<dbReference type="Pfam" id="PF03171">
    <property type="entry name" value="2OG-FeII_Oxy"/>
    <property type="match status" value="1"/>
</dbReference>
<accession>A0A0L0H4F5</accession>
<dbReference type="GO" id="GO:0016491">
    <property type="term" value="F:oxidoreductase activity"/>
    <property type="evidence" value="ECO:0007669"/>
    <property type="project" value="UniProtKB-KW"/>
</dbReference>
<sequence length="417" mass="45852">MLSSSLPAIRLCILGARSVTSSSRCCAAALSSFGRSSLAGTFPTSSPSLMQSTRTAANVATVESFSKEQLHPRSLKSSEPPTVPTIDFGSFNNVTGEGAKHVADQILKAALDTGFFYLSNHGVPQKDIDDMFELTKRFFAKGSAHNAKYPYNPEINSGYLGIATERLNPNSDEQEYKEAVNIPKLNGRTARKEDFAPELANNWELLTRFHRSAHDCLLRVLRAFGMGLQIPESAGGLDYFTSCHRYEESSADILRILWYPAIPADRSTKWTRAAAHSDYGSLTLLFQDSTGGLEALLRSGNHEPKWIPLPPRPGTIVVNTGDLMEFWTEGLVKSTAHRVVFPDGPAAHQDRYTIAYFGQPEDSTPLTTIPSEIVKSKVLQDAKTGNGEALFRGPTSMSQERAMTALEHLRMRLSEIH</sequence>
<dbReference type="SUPFAM" id="SSF51197">
    <property type="entry name" value="Clavaminate synthase-like"/>
    <property type="match status" value="1"/>
</dbReference>
<comment type="similarity">
    <text evidence="1">Belongs to the iron/ascorbate-dependent oxidoreductase family.</text>
</comment>
<dbReference type="Pfam" id="PF14226">
    <property type="entry name" value="DIOX_N"/>
    <property type="match status" value="1"/>
</dbReference>
<dbReference type="OMA" id="FTTRHDP"/>
<dbReference type="InterPro" id="IPR005123">
    <property type="entry name" value="Oxoglu/Fe-dep_dioxygenase_dom"/>
</dbReference>
<proteinExistence type="inferred from homology"/>
<dbReference type="EMBL" id="KQ257476">
    <property type="protein sequence ID" value="KNC95806.1"/>
    <property type="molecule type" value="Genomic_DNA"/>
</dbReference>
<dbReference type="GeneID" id="27691931"/>
<name>A0A0L0H4F5_SPIPD</name>
<dbReference type="FunCoup" id="A0A0L0H4F5">
    <property type="interactions" value="6"/>
</dbReference>
<dbReference type="eggNOG" id="KOG0143">
    <property type="taxonomic scope" value="Eukaryota"/>
</dbReference>
<dbReference type="InParanoid" id="A0A0L0H4F5"/>
<dbReference type="InterPro" id="IPR044861">
    <property type="entry name" value="IPNS-like_FE2OG_OXY"/>
</dbReference>